<evidence type="ECO:0000256" key="11">
    <source>
        <dbReference type="PROSITE-ProRule" id="PRU00723"/>
    </source>
</evidence>
<dbReference type="PANTHER" id="PTHR45740:SF6">
    <property type="entry name" value="PROTEIN MONO-ADP-RIBOSYLTRANSFERASE PARP12"/>
    <property type="match status" value="1"/>
</dbReference>
<dbReference type="GO" id="GO:0003950">
    <property type="term" value="F:NAD+ poly-ADP-ribosyltransferase activity"/>
    <property type="evidence" value="ECO:0007669"/>
    <property type="project" value="InterPro"/>
</dbReference>
<feature type="domain" description="WWE" evidence="13">
    <location>
        <begin position="358"/>
        <end position="445"/>
    </location>
</feature>
<keyword evidence="9" id="KW-0539">Nucleus</keyword>
<evidence type="ECO:0000256" key="1">
    <source>
        <dbReference type="ARBA" id="ARBA00004123"/>
    </source>
</evidence>
<evidence type="ECO:0000256" key="2">
    <source>
        <dbReference type="ARBA" id="ARBA00004496"/>
    </source>
</evidence>
<dbReference type="GO" id="GO:0008270">
    <property type="term" value="F:zinc ion binding"/>
    <property type="evidence" value="ECO:0007669"/>
    <property type="project" value="UniProtKB-KW"/>
</dbReference>
<dbReference type="EMBL" id="JANPWB010000008">
    <property type="protein sequence ID" value="KAJ1166185.1"/>
    <property type="molecule type" value="Genomic_DNA"/>
</dbReference>
<dbReference type="SUPFAM" id="SSF117839">
    <property type="entry name" value="WWE domain"/>
    <property type="match status" value="1"/>
</dbReference>
<evidence type="ECO:0000256" key="9">
    <source>
        <dbReference type="ARBA" id="ARBA00023242"/>
    </source>
</evidence>
<dbReference type="CDD" id="cd01439">
    <property type="entry name" value="TCCD_inducible_PARP_like"/>
    <property type="match status" value="1"/>
</dbReference>
<dbReference type="AlphaFoldDB" id="A0AAV7SQ95"/>
<feature type="domain" description="C3H1-type" evidence="12">
    <location>
        <begin position="108"/>
        <end position="133"/>
    </location>
</feature>
<evidence type="ECO:0000256" key="7">
    <source>
        <dbReference type="ARBA" id="ARBA00022771"/>
    </source>
</evidence>
<evidence type="ECO:0000256" key="10">
    <source>
        <dbReference type="ARBA" id="ARBA00024347"/>
    </source>
</evidence>
<evidence type="ECO:0000259" key="14">
    <source>
        <dbReference type="PROSITE" id="PS51059"/>
    </source>
</evidence>
<feature type="zinc finger region" description="C3H1-type" evidence="11">
    <location>
        <begin position="108"/>
        <end position="133"/>
    </location>
</feature>
<dbReference type="InterPro" id="IPR037197">
    <property type="entry name" value="WWE_dom_sf"/>
</dbReference>
<dbReference type="Pfam" id="PF02825">
    <property type="entry name" value="WWE"/>
    <property type="match status" value="1"/>
</dbReference>
<keyword evidence="7 11" id="KW-0863">Zinc-finger</keyword>
<dbReference type="GO" id="GO:0005634">
    <property type="term" value="C:nucleus"/>
    <property type="evidence" value="ECO:0007669"/>
    <property type="project" value="UniProtKB-SubCell"/>
</dbReference>
<name>A0AAV7SQ95_PLEWA</name>
<evidence type="ECO:0000313" key="15">
    <source>
        <dbReference type="EMBL" id="KAJ1166185.1"/>
    </source>
</evidence>
<dbReference type="InterPro" id="IPR012317">
    <property type="entry name" value="Poly(ADP-ribose)pol_cat_dom"/>
</dbReference>
<dbReference type="PROSITE" id="PS50103">
    <property type="entry name" value="ZF_C3H1"/>
    <property type="match status" value="2"/>
</dbReference>
<dbReference type="GO" id="GO:1990404">
    <property type="term" value="F:NAD+-protein mono-ADP-ribosyltransferase activity"/>
    <property type="evidence" value="ECO:0007669"/>
    <property type="project" value="TreeGrafter"/>
</dbReference>
<dbReference type="Gene3D" id="3.90.228.10">
    <property type="match status" value="1"/>
</dbReference>
<dbReference type="SMART" id="SM00356">
    <property type="entry name" value="ZnF_C3H1"/>
    <property type="match status" value="3"/>
</dbReference>
<protein>
    <recommendedName>
        <fullName evidence="17">Poly [ADP-ribose] polymerase 12</fullName>
    </recommendedName>
</protein>
<keyword evidence="4" id="KW-0597">Phosphoprotein</keyword>
<dbReference type="Proteomes" id="UP001066276">
    <property type="component" value="Chromosome 4_2"/>
</dbReference>
<dbReference type="Pfam" id="PF25261">
    <property type="entry name" value="zf-CCCH_PARP12"/>
    <property type="match status" value="1"/>
</dbReference>
<keyword evidence="6" id="KW-0677">Repeat</keyword>
<feature type="domain" description="PARP catalytic" evidence="14">
    <location>
        <begin position="471"/>
        <end position="683"/>
    </location>
</feature>
<evidence type="ECO:0000256" key="8">
    <source>
        <dbReference type="ARBA" id="ARBA00022833"/>
    </source>
</evidence>
<evidence type="ECO:0000259" key="13">
    <source>
        <dbReference type="PROSITE" id="PS50918"/>
    </source>
</evidence>
<dbReference type="Pfam" id="PF00644">
    <property type="entry name" value="PARP"/>
    <property type="match status" value="1"/>
</dbReference>
<dbReference type="Gene3D" id="3.30.720.50">
    <property type="match status" value="1"/>
</dbReference>
<proteinExistence type="inferred from homology"/>
<evidence type="ECO:0000256" key="3">
    <source>
        <dbReference type="ARBA" id="ARBA00022490"/>
    </source>
</evidence>
<evidence type="ECO:0000313" key="16">
    <source>
        <dbReference type="Proteomes" id="UP001066276"/>
    </source>
</evidence>
<evidence type="ECO:0000256" key="6">
    <source>
        <dbReference type="ARBA" id="ARBA00022737"/>
    </source>
</evidence>
<evidence type="ECO:0000256" key="4">
    <source>
        <dbReference type="ARBA" id="ARBA00022553"/>
    </source>
</evidence>
<dbReference type="Gene3D" id="3.30.1370.210">
    <property type="match status" value="1"/>
</dbReference>
<dbReference type="InterPro" id="IPR000571">
    <property type="entry name" value="Znf_CCCH"/>
</dbReference>
<dbReference type="Pfam" id="PF23466">
    <property type="entry name" value="WWE_4"/>
    <property type="match status" value="1"/>
</dbReference>
<gene>
    <name evidence="15" type="ORF">NDU88_006593</name>
</gene>
<comment type="subcellular location">
    <subcellularLocation>
        <location evidence="2">Cytoplasm</location>
    </subcellularLocation>
    <subcellularLocation>
        <location evidence="1">Nucleus</location>
    </subcellularLocation>
</comment>
<accession>A0AAV7SQ95</accession>
<comment type="caution">
    <text evidence="15">The sequence shown here is derived from an EMBL/GenBank/DDBJ whole genome shotgun (WGS) entry which is preliminary data.</text>
</comment>
<dbReference type="InterPro" id="IPR057602">
    <property type="entry name" value="Zfn-CCCH_PARP12"/>
</dbReference>
<keyword evidence="8 11" id="KW-0862">Zinc</keyword>
<comment type="similarity">
    <text evidence="10">Belongs to the ARTD/PARP family.</text>
</comment>
<dbReference type="InterPro" id="IPR004170">
    <property type="entry name" value="WWE_dom"/>
</dbReference>
<dbReference type="SUPFAM" id="SSF56399">
    <property type="entry name" value="ADP-ribosylation"/>
    <property type="match status" value="1"/>
</dbReference>
<dbReference type="PROSITE" id="PS50918">
    <property type="entry name" value="WWE"/>
    <property type="match status" value="1"/>
</dbReference>
<reference evidence="15" key="1">
    <citation type="journal article" date="2022" name="bioRxiv">
        <title>Sequencing and chromosome-scale assembly of the giantPleurodeles waltlgenome.</title>
        <authorList>
            <person name="Brown T."/>
            <person name="Elewa A."/>
            <person name="Iarovenko S."/>
            <person name="Subramanian E."/>
            <person name="Araus A.J."/>
            <person name="Petzold A."/>
            <person name="Susuki M."/>
            <person name="Suzuki K.-i.T."/>
            <person name="Hayashi T."/>
            <person name="Toyoda A."/>
            <person name="Oliveira C."/>
            <person name="Osipova E."/>
            <person name="Leigh N.D."/>
            <person name="Simon A."/>
            <person name="Yun M.H."/>
        </authorList>
    </citation>
    <scope>NUCLEOTIDE SEQUENCE</scope>
    <source>
        <strain evidence="15">20211129_DDA</strain>
        <tissue evidence="15">Liver</tissue>
    </source>
</reference>
<feature type="zinc finger region" description="C3H1-type" evidence="11">
    <location>
        <begin position="194"/>
        <end position="216"/>
    </location>
</feature>
<keyword evidence="5 11" id="KW-0479">Metal-binding</keyword>
<dbReference type="PROSITE" id="PS51059">
    <property type="entry name" value="PARP_CATALYTIC"/>
    <property type="match status" value="1"/>
</dbReference>
<sequence length="683" mass="77803">MSAHVLPGGGQVRKLLLVSGGALEVGELGCLLQLDSRALTGVLELGQQRGQVLVVTREQPQLSGPRLLEGPGKQQAPAGEQVALALSAVRLCRERPGSCDGGCGNLHLCRFFVFGNCRSNMSRNPCRFIHDIKFDQNLRALEIHGLKGLTEDELRLLLLQNDPFLLPETCVHYNRGDGPFGSCTFKKSCAKLHVCLHFLQGNCRFGNLCKRAHNLLEAESVEKMEKWGLSSDLIPKLPAIYRNAFDIRNSSYSSQSTERTFLPSPITRSSSIDEGSEEICLFHIRKSCSFQEKCSRVHFHLPYRWQIFTEGAWKDMKDMESTEKMYCNPNASAGIPGLDFKQMTIRSSKVRRLSTVSSASKPPHFVFTTEWLWYWKDELDGWNEYGQVDQLHHASTVSSSDLEKAYLSDGSSTVQFKAGSQEYELSFKDMVQRNLRYKTEREVCRRPKFVSQEEVEKMKTKRSEPLQEGSIPSYWDKSLLTEVGYKLVRLADSSEEYKKVQTLFQRTLIKPVILSIERIQNQSLWEVYQWQKEQIKKSNDGKVVDERHLFHGTDEKLVDSICHDNFDWRICGAHGTAYGKGSYFARDASYSHNYSKLTNSDTRIMFVARVLVGDFVRGKNNYLRPPNKNSQTTSAYNSCVDSESNPSIFVVFERHQIYPEYLIKYMDKPSALNNWGSMRSGLN</sequence>
<organism evidence="15 16">
    <name type="scientific">Pleurodeles waltl</name>
    <name type="common">Iberian ribbed newt</name>
    <dbReference type="NCBI Taxonomy" id="8319"/>
    <lineage>
        <taxon>Eukaryota</taxon>
        <taxon>Metazoa</taxon>
        <taxon>Chordata</taxon>
        <taxon>Craniata</taxon>
        <taxon>Vertebrata</taxon>
        <taxon>Euteleostomi</taxon>
        <taxon>Amphibia</taxon>
        <taxon>Batrachia</taxon>
        <taxon>Caudata</taxon>
        <taxon>Salamandroidea</taxon>
        <taxon>Salamandridae</taxon>
        <taxon>Pleurodelinae</taxon>
        <taxon>Pleurodeles</taxon>
    </lineage>
</organism>
<feature type="domain" description="C3H1-type" evidence="12">
    <location>
        <begin position="194"/>
        <end position="216"/>
    </location>
</feature>
<keyword evidence="3" id="KW-0963">Cytoplasm</keyword>
<dbReference type="GO" id="GO:0005737">
    <property type="term" value="C:cytoplasm"/>
    <property type="evidence" value="ECO:0007669"/>
    <property type="project" value="UniProtKB-SubCell"/>
</dbReference>
<keyword evidence="16" id="KW-1185">Reference proteome</keyword>
<dbReference type="InterPro" id="IPR051712">
    <property type="entry name" value="ARTD-AVP"/>
</dbReference>
<dbReference type="PANTHER" id="PTHR45740">
    <property type="entry name" value="POLY [ADP-RIBOSE] POLYMERASE"/>
    <property type="match status" value="1"/>
</dbReference>
<evidence type="ECO:0000259" key="12">
    <source>
        <dbReference type="PROSITE" id="PS50103"/>
    </source>
</evidence>
<evidence type="ECO:0008006" key="17">
    <source>
        <dbReference type="Google" id="ProtNLM"/>
    </source>
</evidence>
<evidence type="ECO:0000256" key="5">
    <source>
        <dbReference type="ARBA" id="ARBA00022723"/>
    </source>
</evidence>